<feature type="region of interest" description="Disordered" evidence="1">
    <location>
        <begin position="22"/>
        <end position="55"/>
    </location>
</feature>
<dbReference type="RefSeq" id="XP_024683601.1">
    <property type="nucleotide sequence ID" value="XM_024826866.1"/>
</dbReference>
<dbReference type="Proteomes" id="UP000234474">
    <property type="component" value="Unassembled WGS sequence"/>
</dbReference>
<dbReference type="VEuPathDB" id="FungiDB:P174DRAFT_439674"/>
<reference evidence="3" key="1">
    <citation type="journal article" date="2018" name="Proc. Natl. Acad. Sci. U.S.A.">
        <title>Linking secondary metabolites to gene clusters through genome sequencing of six diverse Aspergillus species.</title>
        <authorList>
            <person name="Kaerboelling I."/>
            <person name="Vesth T.C."/>
            <person name="Frisvad J.C."/>
            <person name="Nybo J.L."/>
            <person name="Theobald S."/>
            <person name="Kuo A."/>
            <person name="Bowyer P."/>
            <person name="Matsuda Y."/>
            <person name="Mondo S."/>
            <person name="Lyhne E.K."/>
            <person name="Kogle M.E."/>
            <person name="Clum A."/>
            <person name="Lipzen A."/>
            <person name="Salamov A."/>
            <person name="Ngan C.Y."/>
            <person name="Daum C."/>
            <person name="Chiniquy J."/>
            <person name="Barry K."/>
            <person name="LaButti K."/>
            <person name="Haridas S."/>
            <person name="Simmons B.A."/>
            <person name="Magnuson J.K."/>
            <person name="Mortensen U.H."/>
            <person name="Larsen T.O."/>
            <person name="Grigoriev I.V."/>
            <person name="Baker S.E."/>
            <person name="Andersen M.R."/>
        </authorList>
    </citation>
    <scope>NUCLEOTIDE SEQUENCE [LARGE SCALE GENOMIC DNA]</scope>
    <source>
        <strain evidence="3">IBT 16806</strain>
    </source>
</reference>
<gene>
    <name evidence="2" type="ORF">P174DRAFT_439674</name>
</gene>
<evidence type="ECO:0000256" key="1">
    <source>
        <dbReference type="SAM" id="MobiDB-lite"/>
    </source>
</evidence>
<sequence>MPSPSEPSQHFDSIEDSIKAFSESASQVVAPPARAPRIRTEHANDKCSTQKTENS</sequence>
<organism evidence="2 3">
    <name type="scientific">Aspergillus novofumigatus (strain IBT 16806)</name>
    <dbReference type="NCBI Taxonomy" id="1392255"/>
    <lineage>
        <taxon>Eukaryota</taxon>
        <taxon>Fungi</taxon>
        <taxon>Dikarya</taxon>
        <taxon>Ascomycota</taxon>
        <taxon>Pezizomycotina</taxon>
        <taxon>Eurotiomycetes</taxon>
        <taxon>Eurotiomycetidae</taxon>
        <taxon>Eurotiales</taxon>
        <taxon>Aspergillaceae</taxon>
        <taxon>Aspergillus</taxon>
        <taxon>Aspergillus subgen. Fumigati</taxon>
    </lineage>
</organism>
<comment type="caution">
    <text evidence="2">The sequence shown here is derived from an EMBL/GenBank/DDBJ whole genome shotgun (WGS) entry which is preliminary data.</text>
</comment>
<dbReference type="AlphaFoldDB" id="A0A2I1CBP1"/>
<proteinExistence type="predicted"/>
<accession>A0A2I1CBP1</accession>
<name>A0A2I1CBP1_ASPN1</name>
<keyword evidence="3" id="KW-1185">Reference proteome</keyword>
<dbReference type="GeneID" id="36534191"/>
<protein>
    <submittedName>
        <fullName evidence="2">Uncharacterized protein</fullName>
    </submittedName>
</protein>
<feature type="compositionally biased region" description="Polar residues" evidence="1">
    <location>
        <begin position="46"/>
        <end position="55"/>
    </location>
</feature>
<dbReference type="EMBL" id="MSZS01000003">
    <property type="protein sequence ID" value="PKX95006.1"/>
    <property type="molecule type" value="Genomic_DNA"/>
</dbReference>
<evidence type="ECO:0000313" key="2">
    <source>
        <dbReference type="EMBL" id="PKX95006.1"/>
    </source>
</evidence>
<evidence type="ECO:0000313" key="3">
    <source>
        <dbReference type="Proteomes" id="UP000234474"/>
    </source>
</evidence>